<comment type="caution">
    <text evidence="1">The sequence shown here is derived from an EMBL/GenBank/DDBJ whole genome shotgun (WGS) entry which is preliminary data.</text>
</comment>
<evidence type="ECO:0000313" key="2">
    <source>
        <dbReference type="Proteomes" id="UP001164539"/>
    </source>
</evidence>
<keyword evidence="1" id="KW-0396">Initiation factor</keyword>
<sequence length="459" mass="51745">MQQGDQTVLSLRPGGGRGGGGGIRLFGSRLDSSSTSAAASSLAFGSFTSDLPLLRPHGGAPPSLSSTTGDSRFEGRERVRYTRDQLLQLREAVVMSDDILKIKREIESEVFGEEQTWSRVENNPPNQPQSRYSEPDNRDWRRPAQSFPSGESIRDNREFGGRYDFRQQDGSQFSRQDQLNNQFSRTQISSNQGGAAPVLVKAEVPWSARRGNLSEQERVLKTVKGILNKLTPEKFDLLKGQLIDSGITSAEILKGVISLIFDKAVLEPTFCPMYAQLCSDLNEKLPPFPSDEPGGKEITFKRVLLNNCQEAFEGADKLREEVRQMTAPEQESERRDTERLVKLRTLGNIRLIGELLKQKMVPEKIVHHIVQELLGHESSSCPAEENVEAICQFFNTIGKQLDESPKSRRINDMYFSRLKELTTNPQLAPRLRFMVRDVLDLRANNWVPRREEVKAKTIT</sequence>
<dbReference type="Proteomes" id="UP001164539">
    <property type="component" value="Chromosome 10"/>
</dbReference>
<dbReference type="EMBL" id="CM051403">
    <property type="protein sequence ID" value="KAJ4709549.1"/>
    <property type="molecule type" value="Genomic_DNA"/>
</dbReference>
<accession>A0ACC1XFT2</accession>
<proteinExistence type="predicted"/>
<protein>
    <submittedName>
        <fullName evidence="1">Eukaryotic translation initiation factor isoform 4G-1</fullName>
    </submittedName>
</protein>
<gene>
    <name evidence="1" type="ORF">OWV82_019322</name>
</gene>
<reference evidence="1 2" key="1">
    <citation type="journal article" date="2023" name="Science">
        <title>Complex scaffold remodeling in plant triterpene biosynthesis.</title>
        <authorList>
            <person name="De La Pena R."/>
            <person name="Hodgson H."/>
            <person name="Liu J.C."/>
            <person name="Stephenson M.J."/>
            <person name="Martin A.C."/>
            <person name="Owen C."/>
            <person name="Harkess A."/>
            <person name="Leebens-Mack J."/>
            <person name="Jimenez L.E."/>
            <person name="Osbourn A."/>
            <person name="Sattely E.S."/>
        </authorList>
    </citation>
    <scope>NUCLEOTIDE SEQUENCE [LARGE SCALE GENOMIC DNA]</scope>
    <source>
        <strain evidence="2">cv. JPN11</strain>
        <tissue evidence="1">Leaf</tissue>
    </source>
</reference>
<evidence type="ECO:0000313" key="1">
    <source>
        <dbReference type="EMBL" id="KAJ4709549.1"/>
    </source>
</evidence>
<organism evidence="1 2">
    <name type="scientific">Melia azedarach</name>
    <name type="common">Chinaberry tree</name>
    <dbReference type="NCBI Taxonomy" id="155640"/>
    <lineage>
        <taxon>Eukaryota</taxon>
        <taxon>Viridiplantae</taxon>
        <taxon>Streptophyta</taxon>
        <taxon>Embryophyta</taxon>
        <taxon>Tracheophyta</taxon>
        <taxon>Spermatophyta</taxon>
        <taxon>Magnoliopsida</taxon>
        <taxon>eudicotyledons</taxon>
        <taxon>Gunneridae</taxon>
        <taxon>Pentapetalae</taxon>
        <taxon>rosids</taxon>
        <taxon>malvids</taxon>
        <taxon>Sapindales</taxon>
        <taxon>Meliaceae</taxon>
        <taxon>Melia</taxon>
    </lineage>
</organism>
<keyword evidence="1" id="KW-0648">Protein biosynthesis</keyword>
<keyword evidence="2" id="KW-1185">Reference proteome</keyword>
<name>A0ACC1XFT2_MELAZ</name>